<dbReference type="STRING" id="94643.A0A2A9MA29"/>
<gene>
    <name evidence="6" type="ORF">BESB_068780</name>
</gene>
<dbReference type="KEGG" id="bbes:BESB_068780"/>
<dbReference type="InterPro" id="IPR000089">
    <property type="entry name" value="Biotin_lipoyl"/>
</dbReference>
<keyword evidence="7" id="KW-1185">Reference proteome</keyword>
<dbReference type="InterPro" id="IPR003016">
    <property type="entry name" value="2-oxoA_DH_lipoyl-BS"/>
</dbReference>
<comment type="similarity">
    <text evidence="1">Belongs to the 2-oxoacid dehydrogenase family.</text>
</comment>
<dbReference type="PROSITE" id="PS50968">
    <property type="entry name" value="BIOTINYL_LIPOYL"/>
    <property type="match status" value="1"/>
</dbReference>
<name>A0A2A9MA29_BESBE</name>
<keyword evidence="2" id="KW-0450">Lipoyl</keyword>
<organism evidence="6 7">
    <name type="scientific">Besnoitia besnoiti</name>
    <name type="common">Apicomplexan protozoan</name>
    <dbReference type="NCBI Taxonomy" id="94643"/>
    <lineage>
        <taxon>Eukaryota</taxon>
        <taxon>Sar</taxon>
        <taxon>Alveolata</taxon>
        <taxon>Apicomplexa</taxon>
        <taxon>Conoidasida</taxon>
        <taxon>Coccidia</taxon>
        <taxon>Eucoccidiorida</taxon>
        <taxon>Eimeriorina</taxon>
        <taxon>Sarcocystidae</taxon>
        <taxon>Besnoitia</taxon>
    </lineage>
</organism>
<evidence type="ECO:0000256" key="1">
    <source>
        <dbReference type="ARBA" id="ARBA00007317"/>
    </source>
</evidence>
<dbReference type="VEuPathDB" id="ToxoDB:BESB_068780"/>
<feature type="region of interest" description="Disordered" evidence="4">
    <location>
        <begin position="289"/>
        <end position="338"/>
    </location>
</feature>
<evidence type="ECO:0000256" key="4">
    <source>
        <dbReference type="SAM" id="MobiDB-lite"/>
    </source>
</evidence>
<dbReference type="PANTHER" id="PTHR43416:SF5">
    <property type="entry name" value="DIHYDROLIPOYLLYSINE-RESIDUE SUCCINYLTRANSFERASE COMPONENT OF 2-OXOGLUTARATE DEHYDROGENASE COMPLEX, MITOCHONDRIAL"/>
    <property type="match status" value="1"/>
</dbReference>
<dbReference type="EMBL" id="NWUJ01000006">
    <property type="protein sequence ID" value="PFH34845.1"/>
    <property type="molecule type" value="Genomic_DNA"/>
</dbReference>
<keyword evidence="3" id="KW-0809">Transit peptide</keyword>
<dbReference type="OrthoDB" id="333572at2759"/>
<dbReference type="GO" id="GO:0004149">
    <property type="term" value="F:dihydrolipoyllysine-residue succinyltransferase activity"/>
    <property type="evidence" value="ECO:0007669"/>
    <property type="project" value="TreeGrafter"/>
</dbReference>
<sequence>MFSPPCQGPSAPAANAVRAAWARRKSQICSLLADQQVGCGSGAVSRPDSAAAKADEKAFGASSFASSKPASPSFDRVSSSMFFNSSNFSTVSQGYCLQSASKNPSRSLRGLESGRLLHPPCVKKAAGPSSVLFRPSFCLNLYGGFSAATGSARSASNVCAVAGKPGCIVCALGVASCFSCAALRLSHAPSSRFFSSDAAPAAENSQVVKVPSLGDSITEGSLLEWRKNVGDPVALDEVICVIETDKVTVEIHSACAGVIASQAAQEGETVHVGGQLAIIDCSASVADATSRGGGDGANAASTHTGEGGAPPASPGHAASAPAAHATGHAHRTHHHHRRRRTPLIFFKFAHRKSGPSPVLEATHAEAEATIFEDPLLEIWGVPMWRPLSEEEVEAVNLGGAGSEADALGKWTVLLSMEPAKTGKKEGGKKGDAAKAGR</sequence>
<protein>
    <submittedName>
        <fullName evidence="6">Putative dihydrolipoamide acyltransferase</fullName>
    </submittedName>
</protein>
<evidence type="ECO:0000259" key="5">
    <source>
        <dbReference type="PROSITE" id="PS50968"/>
    </source>
</evidence>
<feature type="domain" description="Lipoyl-binding" evidence="5">
    <location>
        <begin position="205"/>
        <end position="280"/>
    </location>
</feature>
<evidence type="ECO:0000313" key="6">
    <source>
        <dbReference type="EMBL" id="PFH34845.1"/>
    </source>
</evidence>
<dbReference type="PROSITE" id="PS00189">
    <property type="entry name" value="LIPOYL"/>
    <property type="match status" value="1"/>
</dbReference>
<feature type="compositionally biased region" description="Low complexity" evidence="4">
    <location>
        <begin position="314"/>
        <end position="326"/>
    </location>
</feature>
<dbReference type="GO" id="GO:0006099">
    <property type="term" value="P:tricarboxylic acid cycle"/>
    <property type="evidence" value="ECO:0007669"/>
    <property type="project" value="TreeGrafter"/>
</dbReference>
<evidence type="ECO:0000313" key="7">
    <source>
        <dbReference type="Proteomes" id="UP000224006"/>
    </source>
</evidence>
<feature type="compositionally biased region" description="Basic and acidic residues" evidence="4">
    <location>
        <begin position="420"/>
        <end position="437"/>
    </location>
</feature>
<evidence type="ECO:0000256" key="2">
    <source>
        <dbReference type="ARBA" id="ARBA00022823"/>
    </source>
</evidence>
<dbReference type="SUPFAM" id="SSF51230">
    <property type="entry name" value="Single hybrid motif"/>
    <property type="match status" value="1"/>
</dbReference>
<dbReference type="InterPro" id="IPR050537">
    <property type="entry name" value="2-oxoacid_dehydrogenase"/>
</dbReference>
<dbReference type="CDD" id="cd06849">
    <property type="entry name" value="lipoyl_domain"/>
    <property type="match status" value="1"/>
</dbReference>
<comment type="caution">
    <text evidence="6">The sequence shown here is derived from an EMBL/GenBank/DDBJ whole genome shotgun (WGS) entry which is preliminary data.</text>
</comment>
<feature type="region of interest" description="Disordered" evidence="4">
    <location>
        <begin position="417"/>
        <end position="437"/>
    </location>
</feature>
<dbReference type="Proteomes" id="UP000224006">
    <property type="component" value="Chromosome VI"/>
</dbReference>
<dbReference type="AlphaFoldDB" id="A0A2A9MA29"/>
<keyword evidence="6" id="KW-0808">Transferase</keyword>
<evidence type="ECO:0000256" key="3">
    <source>
        <dbReference type="ARBA" id="ARBA00022946"/>
    </source>
</evidence>
<dbReference type="RefSeq" id="XP_029218854.1">
    <property type="nucleotide sequence ID" value="XM_029365271.1"/>
</dbReference>
<dbReference type="Pfam" id="PF00364">
    <property type="entry name" value="Biotin_lipoyl"/>
    <property type="match status" value="1"/>
</dbReference>
<proteinExistence type="inferred from homology"/>
<accession>A0A2A9MA29</accession>
<reference evidence="6 7" key="1">
    <citation type="submission" date="2017-09" db="EMBL/GenBank/DDBJ databases">
        <title>Genome sequencing of Besnoitia besnoiti strain Bb-Ger1.</title>
        <authorList>
            <person name="Schares G."/>
            <person name="Venepally P."/>
            <person name="Lorenzi H.A."/>
        </authorList>
    </citation>
    <scope>NUCLEOTIDE SEQUENCE [LARGE SCALE GENOMIC DNA]</scope>
    <source>
        <strain evidence="6 7">Bb-Ger1</strain>
    </source>
</reference>
<dbReference type="Gene3D" id="2.40.50.100">
    <property type="match status" value="1"/>
</dbReference>
<keyword evidence="6" id="KW-0012">Acyltransferase</keyword>
<dbReference type="PANTHER" id="PTHR43416">
    <property type="entry name" value="DIHYDROLIPOYLLYSINE-RESIDUE SUCCINYLTRANSFERASE COMPONENT OF 2-OXOGLUTARATE DEHYDROGENASE COMPLEX, MITOCHONDRIAL-RELATED"/>
    <property type="match status" value="1"/>
</dbReference>
<feature type="compositionally biased region" description="Basic residues" evidence="4">
    <location>
        <begin position="327"/>
        <end position="338"/>
    </location>
</feature>
<dbReference type="InterPro" id="IPR011053">
    <property type="entry name" value="Single_hybrid_motif"/>
</dbReference>
<dbReference type="GeneID" id="40311804"/>